<protein>
    <submittedName>
        <fullName evidence="4">Cobalt-precorrin 5A acetaldehyde-lyase</fullName>
    </submittedName>
</protein>
<sequence>MKLAIITLTKQGLKTARRIAFLYKGKAHIYTPLALLEEVSSRDGSSKLEEEGVIFPFKRPLKYSCGQLWKSYQGLIFIMATGIVVRCLAPYLQDKKKDPAVVVLDEKGEYIISLLSGHLGGANRLAREIAHFLGGKAVITTSSDIQGLPALDVVAQELGFKVIPGERFTQVMGALVNGKKVGVWAEEPWQERLERELKGLKVEPWFKYRGPEGWEAGILVTSRRCKLPPGPWVFWRPQELVAGVGCRKGIDYKSILKALGVAFKTAGRSLLSLKALATWEFKAKEEGLVIVAQRLNVPLLSFSKEELLKVWEETPGLSYSSLAQERLGLSGVCEPAALLGSRKGELICKKIALNGVTVALARATYL</sequence>
<dbReference type="SUPFAM" id="SSF159672">
    <property type="entry name" value="CbiG N-terminal domain-like"/>
    <property type="match status" value="1"/>
</dbReference>
<dbReference type="InterPro" id="IPR052553">
    <property type="entry name" value="CbiG_hydrolase"/>
</dbReference>
<gene>
    <name evidence="4" type="ORF">SAMN00808754_1819</name>
</gene>
<evidence type="ECO:0000259" key="1">
    <source>
        <dbReference type="Pfam" id="PF01890"/>
    </source>
</evidence>
<evidence type="ECO:0000259" key="3">
    <source>
        <dbReference type="Pfam" id="PF11761"/>
    </source>
</evidence>
<feature type="domain" description="Cobalamin biosynthesis central region" evidence="3">
    <location>
        <begin position="149"/>
        <end position="237"/>
    </location>
</feature>
<dbReference type="InterPro" id="IPR038029">
    <property type="entry name" value="GbiG_N_sf"/>
</dbReference>
<evidence type="ECO:0000313" key="4">
    <source>
        <dbReference type="EMBL" id="SMB97331.1"/>
    </source>
</evidence>
<dbReference type="InterPro" id="IPR021744">
    <property type="entry name" value="CbiG_N"/>
</dbReference>
<dbReference type="Pfam" id="PF11761">
    <property type="entry name" value="CbiG_mid"/>
    <property type="match status" value="1"/>
</dbReference>
<dbReference type="RefSeq" id="WP_084665415.1">
    <property type="nucleotide sequence ID" value="NZ_LT838272.1"/>
</dbReference>
<dbReference type="InterPro" id="IPR036518">
    <property type="entry name" value="CobE/GbiG_C_sf"/>
</dbReference>
<keyword evidence="5" id="KW-1185">Reference proteome</keyword>
<feature type="domain" description="Cobalamin synthesis G N-terminal" evidence="2">
    <location>
        <begin position="66"/>
        <end position="144"/>
    </location>
</feature>
<dbReference type="EMBL" id="LT838272">
    <property type="protein sequence ID" value="SMB97331.1"/>
    <property type="molecule type" value="Genomic_DNA"/>
</dbReference>
<reference evidence="4 5" key="1">
    <citation type="submission" date="2017-04" db="EMBL/GenBank/DDBJ databases">
        <authorList>
            <person name="Afonso C.L."/>
            <person name="Miller P.J."/>
            <person name="Scott M.A."/>
            <person name="Spackman E."/>
            <person name="Goraichik I."/>
            <person name="Dimitrov K.M."/>
            <person name="Suarez D.L."/>
            <person name="Swayne D.E."/>
        </authorList>
    </citation>
    <scope>NUCLEOTIDE SEQUENCE [LARGE SCALE GENOMIC DNA]</scope>
    <source>
        <strain evidence="4 5">ToBE</strain>
    </source>
</reference>
<evidence type="ECO:0000313" key="5">
    <source>
        <dbReference type="Proteomes" id="UP000192569"/>
    </source>
</evidence>
<feature type="domain" description="CobE/GbiG C-terminal" evidence="1">
    <location>
        <begin position="240"/>
        <end position="361"/>
    </location>
</feature>
<name>A0A1W1VW47_9FIRM</name>
<dbReference type="OrthoDB" id="9781023at2"/>
<dbReference type="PANTHER" id="PTHR37477:SF1">
    <property type="entry name" value="COBALT-PRECORRIN-5A HYDROLASE"/>
    <property type="match status" value="1"/>
</dbReference>
<dbReference type="STRING" id="698762.SAMN00808754_1819"/>
<dbReference type="InterPro" id="IPR021745">
    <property type="entry name" value="CbiG_mid"/>
</dbReference>
<dbReference type="Proteomes" id="UP000192569">
    <property type="component" value="Chromosome I"/>
</dbReference>
<dbReference type="AlphaFoldDB" id="A0A1W1VW47"/>
<dbReference type="Gene3D" id="3.40.50.11220">
    <property type="match status" value="1"/>
</dbReference>
<proteinExistence type="predicted"/>
<dbReference type="GO" id="GO:0009236">
    <property type="term" value="P:cobalamin biosynthetic process"/>
    <property type="evidence" value="ECO:0007669"/>
    <property type="project" value="InterPro"/>
</dbReference>
<dbReference type="Gene3D" id="3.30.420.180">
    <property type="entry name" value="CobE/GbiG C-terminal domain"/>
    <property type="match status" value="1"/>
</dbReference>
<evidence type="ECO:0000259" key="2">
    <source>
        <dbReference type="Pfam" id="PF11760"/>
    </source>
</evidence>
<dbReference type="InterPro" id="IPR002750">
    <property type="entry name" value="CobE/GbiG_C"/>
</dbReference>
<keyword evidence="4" id="KW-0456">Lyase</keyword>
<dbReference type="GO" id="GO:0016829">
    <property type="term" value="F:lyase activity"/>
    <property type="evidence" value="ECO:0007669"/>
    <property type="project" value="UniProtKB-KW"/>
</dbReference>
<dbReference type="PANTHER" id="PTHR37477">
    <property type="entry name" value="COBALT-PRECORRIN-5A HYDROLASE"/>
    <property type="match status" value="1"/>
</dbReference>
<dbReference type="Pfam" id="PF01890">
    <property type="entry name" value="CbiG_C"/>
    <property type="match status" value="1"/>
</dbReference>
<dbReference type="SUPFAM" id="SSF159664">
    <property type="entry name" value="CobE/GbiG C-terminal domain-like"/>
    <property type="match status" value="1"/>
</dbReference>
<organism evidence="4 5">
    <name type="scientific">Thermanaeromonas toyohensis ToBE</name>
    <dbReference type="NCBI Taxonomy" id="698762"/>
    <lineage>
        <taxon>Bacteria</taxon>
        <taxon>Bacillati</taxon>
        <taxon>Bacillota</taxon>
        <taxon>Clostridia</taxon>
        <taxon>Neomoorellales</taxon>
        <taxon>Neomoorellaceae</taxon>
        <taxon>Thermanaeromonas</taxon>
    </lineage>
</organism>
<accession>A0A1W1VW47</accession>
<dbReference type="Pfam" id="PF11760">
    <property type="entry name" value="CbiG_N"/>
    <property type="match status" value="1"/>
</dbReference>